<evidence type="ECO:0000256" key="4">
    <source>
        <dbReference type="ARBA" id="ARBA00022679"/>
    </source>
</evidence>
<evidence type="ECO:0000259" key="8">
    <source>
        <dbReference type="PROSITE" id="PS50109"/>
    </source>
</evidence>
<dbReference type="Gene3D" id="1.10.287.130">
    <property type="match status" value="1"/>
</dbReference>
<dbReference type="InterPro" id="IPR000014">
    <property type="entry name" value="PAS"/>
</dbReference>
<dbReference type="Gene3D" id="3.40.50.2300">
    <property type="match status" value="1"/>
</dbReference>
<dbReference type="InterPro" id="IPR003594">
    <property type="entry name" value="HATPase_dom"/>
</dbReference>
<dbReference type="AlphaFoldDB" id="A0A7V4U2Q1"/>
<evidence type="ECO:0000256" key="3">
    <source>
        <dbReference type="ARBA" id="ARBA00022553"/>
    </source>
</evidence>
<dbReference type="SMART" id="SM00091">
    <property type="entry name" value="PAS"/>
    <property type="match status" value="1"/>
</dbReference>
<dbReference type="Pfam" id="PF13426">
    <property type="entry name" value="PAS_9"/>
    <property type="match status" value="1"/>
</dbReference>
<protein>
    <recommendedName>
        <fullName evidence="2">histidine kinase</fullName>
        <ecNumber evidence="2">2.7.13.3</ecNumber>
    </recommendedName>
</protein>
<evidence type="ECO:0000256" key="5">
    <source>
        <dbReference type="ARBA" id="ARBA00022777"/>
    </source>
</evidence>
<dbReference type="InterPro" id="IPR036890">
    <property type="entry name" value="HATPase_C_sf"/>
</dbReference>
<dbReference type="InterPro" id="IPR005467">
    <property type="entry name" value="His_kinase_dom"/>
</dbReference>
<dbReference type="SMART" id="SM00387">
    <property type="entry name" value="HATPase_c"/>
    <property type="match status" value="1"/>
</dbReference>
<dbReference type="CDD" id="cd00082">
    <property type="entry name" value="HisKA"/>
    <property type="match status" value="1"/>
</dbReference>
<dbReference type="InterPro" id="IPR035965">
    <property type="entry name" value="PAS-like_dom_sf"/>
</dbReference>
<dbReference type="CDD" id="cd16922">
    <property type="entry name" value="HATPase_EvgS-ArcB-TorS-like"/>
    <property type="match status" value="1"/>
</dbReference>
<dbReference type="Gene3D" id="3.30.565.10">
    <property type="entry name" value="Histidine kinase-like ATPase, C-terminal domain"/>
    <property type="match status" value="1"/>
</dbReference>
<dbReference type="Pfam" id="PF00512">
    <property type="entry name" value="HisKA"/>
    <property type="match status" value="1"/>
</dbReference>
<accession>A0A7V4U2Q1</accession>
<evidence type="ECO:0000256" key="2">
    <source>
        <dbReference type="ARBA" id="ARBA00012438"/>
    </source>
</evidence>
<dbReference type="Pfam" id="PF02518">
    <property type="entry name" value="HATPase_c"/>
    <property type="match status" value="1"/>
</dbReference>
<dbReference type="PRINTS" id="PR00344">
    <property type="entry name" value="BCTRLSENSOR"/>
</dbReference>
<evidence type="ECO:0000256" key="6">
    <source>
        <dbReference type="ARBA" id="ARBA00023012"/>
    </source>
</evidence>
<keyword evidence="3" id="KW-0597">Phosphoprotein</keyword>
<dbReference type="InterPro" id="IPR004358">
    <property type="entry name" value="Sig_transdc_His_kin-like_C"/>
</dbReference>
<dbReference type="PANTHER" id="PTHR43711">
    <property type="entry name" value="TWO-COMPONENT HISTIDINE KINASE"/>
    <property type="match status" value="1"/>
</dbReference>
<keyword evidence="6" id="KW-0902">Two-component regulatory system</keyword>
<keyword evidence="5" id="KW-0418">Kinase</keyword>
<dbReference type="PANTHER" id="PTHR43711:SF1">
    <property type="entry name" value="HISTIDINE KINASE 1"/>
    <property type="match status" value="1"/>
</dbReference>
<dbReference type="NCBIfam" id="TIGR00229">
    <property type="entry name" value="sensory_box"/>
    <property type="match status" value="1"/>
</dbReference>
<reference evidence="11" key="1">
    <citation type="journal article" date="2020" name="mSystems">
        <title>Genome- and Community-Level Interaction Insights into Carbon Utilization and Element Cycling Functions of Hydrothermarchaeota in Hydrothermal Sediment.</title>
        <authorList>
            <person name="Zhou Z."/>
            <person name="Liu Y."/>
            <person name="Xu W."/>
            <person name="Pan J."/>
            <person name="Luo Z.H."/>
            <person name="Li M."/>
        </authorList>
    </citation>
    <scope>NUCLEOTIDE SEQUENCE [LARGE SCALE GENOMIC DNA]</scope>
    <source>
        <strain evidence="11">HyVt-577</strain>
    </source>
</reference>
<dbReference type="PROSITE" id="PS50112">
    <property type="entry name" value="PAS"/>
    <property type="match status" value="1"/>
</dbReference>
<comment type="caution">
    <text evidence="11">The sequence shown here is derived from an EMBL/GenBank/DDBJ whole genome shotgun (WGS) entry which is preliminary data.</text>
</comment>
<evidence type="ECO:0000256" key="7">
    <source>
        <dbReference type="PROSITE-ProRule" id="PRU00169"/>
    </source>
</evidence>
<evidence type="ECO:0000259" key="9">
    <source>
        <dbReference type="PROSITE" id="PS50110"/>
    </source>
</evidence>
<organism evidence="11">
    <name type="scientific">Caldithrix abyssi</name>
    <dbReference type="NCBI Taxonomy" id="187145"/>
    <lineage>
        <taxon>Bacteria</taxon>
        <taxon>Pseudomonadati</taxon>
        <taxon>Calditrichota</taxon>
        <taxon>Calditrichia</taxon>
        <taxon>Calditrichales</taxon>
        <taxon>Calditrichaceae</taxon>
        <taxon>Caldithrix</taxon>
    </lineage>
</organism>
<dbReference type="EMBL" id="DRQG01000142">
    <property type="protein sequence ID" value="HGY56981.1"/>
    <property type="molecule type" value="Genomic_DNA"/>
</dbReference>
<dbReference type="EC" id="2.7.13.3" evidence="2"/>
<dbReference type="InterPro" id="IPR036097">
    <property type="entry name" value="HisK_dim/P_sf"/>
</dbReference>
<dbReference type="SMART" id="SM00388">
    <property type="entry name" value="HisKA"/>
    <property type="match status" value="1"/>
</dbReference>
<dbReference type="SUPFAM" id="SSF52172">
    <property type="entry name" value="CheY-like"/>
    <property type="match status" value="1"/>
</dbReference>
<dbReference type="Proteomes" id="UP000885779">
    <property type="component" value="Unassembled WGS sequence"/>
</dbReference>
<dbReference type="SUPFAM" id="SSF47384">
    <property type="entry name" value="Homodimeric domain of signal transducing histidine kinase"/>
    <property type="match status" value="1"/>
</dbReference>
<sequence length="1021" mass="117887">MIYKEKVLLLHRNALIQEKIFNYLHENDYAVIMANNAENTFSLAKSMKPDIILWGDALTTHSKQVIRKIKSSPFGQNIPIIALIPDVELFERYEIEKDGISDVLDTMPKLPDLKLKIRSHLANRRRILQYEDKLRRLRALNELEFQLIQTREVIRACDLVDDYILNTYGVQALLTLVFNNKTKEYDYKSFLTPDTKIQQKLSTIFELKIWQKYFFANPKLETGRIVDHYILELFSTIGLQGVAFYQFPLQAMGKQIGFIIAGIGDEKDFNKEKIDEISQLCTALSSRVLQIRSIFAQTPVTREDTSAVKHLFLRLNEDEISNYLSQQLLSTLRADVCIYFNYNEGFRFLYPQYCYRSDKDENIFEDEKPPVLMLKDYPTFEQFLESRKMSVHYNLSEKPRKDLQAMAELAGKTYNSLLIFTVKVGNEIKGFFLVGAQNGLKRFTRSDIHRSEQMIQRATSALIESRVVRQAQVTIKQLDRIFDLSKELTLENDIEDLLKKIGKAIRRTLGWNIVLVERRNLYNARYENVCALGLKESEFELLKQTYPDSLYLALKDHCYKISNSCFYDHEKGDGAITPADQKRFQRSIGKEWDDEDWILVPIQSRGRELGYIAVNDPVERVRPTEEKVRSIEYFANQAAVALENASLYENLKSSELKYRLLAETMTMGLVTCDFNGSIIYVNKSLSNMLKYERSESLLQQNIFDLCSNKTRNDFEKGVLQMIKSGKDEKKNAKEGIEIELLANDNTYIPFKIYLTDYYQQTKKVGFLGVLSDMRPQRRIERLKADFNSMIVHDLRSPLNIIQGYIDIVRNQVVGQISEEQSDLLFIAKENVDKVLKLIDNFMTASKMEAGKFDLEMETHSLNSVIEAVYEHNLVLAQKKDIEMSIDLDPNIALMEFDKMRIEQVLSNYISNAIKFTDKGGKVEIRSKLVKEYNELTSEESMAVHVAVKDSGVGIPYDEQDKVFNKYEQTEAGKDASLKGTGLGLAICKEIISLHKGEVWLESEPGKGSTFYFSLPIKPLKI</sequence>
<keyword evidence="4" id="KW-0808">Transferase</keyword>
<dbReference type="SUPFAM" id="SSF55785">
    <property type="entry name" value="PYP-like sensor domain (PAS domain)"/>
    <property type="match status" value="1"/>
</dbReference>
<dbReference type="Gene3D" id="3.30.450.40">
    <property type="match status" value="2"/>
</dbReference>
<dbReference type="InterPro" id="IPR050736">
    <property type="entry name" value="Sensor_HK_Regulatory"/>
</dbReference>
<dbReference type="InterPro" id="IPR003661">
    <property type="entry name" value="HisK_dim/P_dom"/>
</dbReference>
<dbReference type="SUPFAM" id="SSF55781">
    <property type="entry name" value="GAF domain-like"/>
    <property type="match status" value="2"/>
</dbReference>
<proteinExistence type="predicted"/>
<dbReference type="InterPro" id="IPR011006">
    <property type="entry name" value="CheY-like_superfamily"/>
</dbReference>
<feature type="domain" description="Response regulatory" evidence="9">
    <location>
        <begin position="6"/>
        <end position="121"/>
    </location>
</feature>
<dbReference type="PROSITE" id="PS50110">
    <property type="entry name" value="RESPONSE_REGULATORY"/>
    <property type="match status" value="1"/>
</dbReference>
<gene>
    <name evidence="11" type="ORF">ENK44_14835</name>
</gene>
<feature type="domain" description="PAS" evidence="10">
    <location>
        <begin position="654"/>
        <end position="725"/>
    </location>
</feature>
<dbReference type="Gene3D" id="3.30.450.20">
    <property type="entry name" value="PAS domain"/>
    <property type="match status" value="1"/>
</dbReference>
<comment type="catalytic activity">
    <reaction evidence="1">
        <text>ATP + protein L-histidine = ADP + protein N-phospho-L-histidine.</text>
        <dbReference type="EC" id="2.7.13.3"/>
    </reaction>
</comment>
<feature type="domain" description="Histidine kinase" evidence="8">
    <location>
        <begin position="789"/>
        <end position="1018"/>
    </location>
</feature>
<dbReference type="PROSITE" id="PS50109">
    <property type="entry name" value="HIS_KIN"/>
    <property type="match status" value="1"/>
</dbReference>
<dbReference type="FunFam" id="3.30.565.10:FF:000010">
    <property type="entry name" value="Sensor histidine kinase RcsC"/>
    <property type="match status" value="1"/>
</dbReference>
<name>A0A7V4U2Q1_CALAY</name>
<dbReference type="InterPro" id="IPR029016">
    <property type="entry name" value="GAF-like_dom_sf"/>
</dbReference>
<evidence type="ECO:0000259" key="10">
    <source>
        <dbReference type="PROSITE" id="PS50112"/>
    </source>
</evidence>
<evidence type="ECO:0000256" key="1">
    <source>
        <dbReference type="ARBA" id="ARBA00000085"/>
    </source>
</evidence>
<comment type="caution">
    <text evidence="7">Lacks conserved residue(s) required for the propagation of feature annotation.</text>
</comment>
<dbReference type="SUPFAM" id="SSF55874">
    <property type="entry name" value="ATPase domain of HSP90 chaperone/DNA topoisomerase II/histidine kinase"/>
    <property type="match status" value="1"/>
</dbReference>
<dbReference type="InterPro" id="IPR001789">
    <property type="entry name" value="Sig_transdc_resp-reg_receiver"/>
</dbReference>
<dbReference type="GO" id="GO:0000155">
    <property type="term" value="F:phosphorelay sensor kinase activity"/>
    <property type="evidence" value="ECO:0007669"/>
    <property type="project" value="InterPro"/>
</dbReference>
<evidence type="ECO:0000313" key="11">
    <source>
        <dbReference type="EMBL" id="HGY56981.1"/>
    </source>
</evidence>